<dbReference type="PRINTS" id="PR00463">
    <property type="entry name" value="EP450I"/>
</dbReference>
<proteinExistence type="evidence at transcript level"/>
<gene>
    <name evidence="16" type="primary">CYP6EV5</name>
</gene>
<dbReference type="EMBL" id="KX688010">
    <property type="protein sequence ID" value="ARO50442.1"/>
    <property type="molecule type" value="mRNA"/>
</dbReference>
<accession>A0A1W6R7V7</accession>
<dbReference type="InterPro" id="IPR001128">
    <property type="entry name" value="Cyt_P450"/>
</dbReference>
<dbReference type="PROSITE" id="PS00086">
    <property type="entry name" value="CYTOCHROME_P450"/>
    <property type="match status" value="1"/>
</dbReference>
<dbReference type="Gene3D" id="1.10.630.10">
    <property type="entry name" value="Cytochrome P450"/>
    <property type="match status" value="1"/>
</dbReference>
<evidence type="ECO:0000256" key="4">
    <source>
        <dbReference type="ARBA" id="ARBA00004406"/>
    </source>
</evidence>
<reference evidence="16" key="1">
    <citation type="submission" date="2016-08" db="EMBL/GenBank/DDBJ databases">
        <title>Identification and functional analysis of cytochrome P450 genes from the aquatic midge Chironomus tentans (Diptera: Chironomidae).</title>
        <authorList>
            <person name="Tang G."/>
            <person name="Li D."/>
            <person name="He Y."/>
            <person name="Zhu Y.-C."/>
            <person name="Zhang X."/>
            <person name="Yao J."/>
            <person name="Zhu K."/>
        </authorList>
    </citation>
    <scope>NUCLEOTIDE SEQUENCE</scope>
</reference>
<dbReference type="InterPro" id="IPR050476">
    <property type="entry name" value="Insect_CytP450_Detox"/>
</dbReference>
<evidence type="ECO:0000256" key="6">
    <source>
        <dbReference type="ARBA" id="ARBA00022617"/>
    </source>
</evidence>
<evidence type="ECO:0000256" key="9">
    <source>
        <dbReference type="ARBA" id="ARBA00022848"/>
    </source>
</evidence>
<dbReference type="AlphaFoldDB" id="A0A1W6R7V7"/>
<dbReference type="PANTHER" id="PTHR24292:SF54">
    <property type="entry name" value="CYP9F3-RELATED"/>
    <property type="match status" value="1"/>
</dbReference>
<comment type="similarity">
    <text evidence="5 15">Belongs to the cytochrome P450 family.</text>
</comment>
<keyword evidence="7 14" id="KW-0479">Metal-binding</keyword>
<dbReference type="SUPFAM" id="SSF48264">
    <property type="entry name" value="Cytochrome P450"/>
    <property type="match status" value="1"/>
</dbReference>
<dbReference type="GO" id="GO:0004497">
    <property type="term" value="F:monooxygenase activity"/>
    <property type="evidence" value="ECO:0007669"/>
    <property type="project" value="UniProtKB-KW"/>
</dbReference>
<dbReference type="FunFam" id="1.10.630.10:FF:000042">
    <property type="entry name" value="Cytochrome P450"/>
    <property type="match status" value="1"/>
</dbReference>
<dbReference type="GO" id="GO:0020037">
    <property type="term" value="F:heme binding"/>
    <property type="evidence" value="ECO:0007669"/>
    <property type="project" value="InterPro"/>
</dbReference>
<evidence type="ECO:0000256" key="11">
    <source>
        <dbReference type="ARBA" id="ARBA00023004"/>
    </source>
</evidence>
<dbReference type="InterPro" id="IPR002401">
    <property type="entry name" value="Cyt_P450_E_grp-I"/>
</dbReference>
<dbReference type="PRINTS" id="PR00385">
    <property type="entry name" value="P450"/>
</dbReference>
<feature type="binding site" description="axial binding residue" evidence="14">
    <location>
        <position position="435"/>
    </location>
    <ligand>
        <name>heme</name>
        <dbReference type="ChEBI" id="CHEBI:30413"/>
    </ligand>
    <ligandPart>
        <name>Fe</name>
        <dbReference type="ChEBI" id="CHEBI:18248"/>
    </ligandPart>
</feature>
<organism evidence="16">
    <name type="scientific">Chironomus tentans</name>
    <name type="common">Midge</name>
    <name type="synonym">Camptochironomus tentans</name>
    <dbReference type="NCBI Taxonomy" id="7153"/>
    <lineage>
        <taxon>Eukaryota</taxon>
        <taxon>Metazoa</taxon>
        <taxon>Ecdysozoa</taxon>
        <taxon>Arthropoda</taxon>
        <taxon>Hexapoda</taxon>
        <taxon>Insecta</taxon>
        <taxon>Pterygota</taxon>
        <taxon>Neoptera</taxon>
        <taxon>Endopterygota</taxon>
        <taxon>Diptera</taxon>
        <taxon>Nematocera</taxon>
        <taxon>Chironomoidea</taxon>
        <taxon>Chironomidae</taxon>
        <taxon>Chironominae</taxon>
        <taxon>Chironomus</taxon>
    </lineage>
</organism>
<evidence type="ECO:0000256" key="1">
    <source>
        <dbReference type="ARBA" id="ARBA00001971"/>
    </source>
</evidence>
<evidence type="ECO:0000313" key="16">
    <source>
        <dbReference type="EMBL" id="ARO50442.1"/>
    </source>
</evidence>
<keyword evidence="11 14" id="KW-0408">Iron</keyword>
<keyword evidence="9" id="KW-0492">Microsome</keyword>
<sequence length="491" mass="57137">MILYLLIAIIVLTYIFFSKKYSYWRDLGFPYAKPSIPVGNLCGVGIKEHLSDFVIREYNNFKDKPPAFGIYLLTKPALILTDLELIHDVTTRCFESFHGKEFYINEKADPLMKSLFTTSGQEWKDLRQKLSPIFTVGRTKMIFPIIAETADRMIEYLKQPDTNRETIEMKEIFSSFTTEVVANAAFGLDVKCLGHPDNDFRKATRYIFQPPMWYNLKILLIFSMPEVAKFFNMAQNPKFVIDFFTKTVRDNLEFREKNNIQRDDFFQLLINIKKDEGMTFNEIAANSFIFLIAGLETSAIAITFCTYELAFNQDIQDRLRTEIETVLKKHDGDVTYDAIMEMKYLEMVINETLRKYPIFEVQVRKCTKEFTMRMPDSELAIPIGTPVLIPVAGIHNDERYFKNPEKFDPERFSEENIKNLVPHTFIPFSEGPRNCIGISFGLMQIKLGLVKFLKNFRIMPCSKTIIPMKFTPNYSFQSPLGGMWIKIESIE</sequence>
<name>A0A1W6R7V7_CHITE</name>
<keyword evidence="13" id="KW-0472">Membrane</keyword>
<dbReference type="GO" id="GO:0005789">
    <property type="term" value="C:endoplasmic reticulum membrane"/>
    <property type="evidence" value="ECO:0007669"/>
    <property type="project" value="UniProtKB-SubCell"/>
</dbReference>
<keyword evidence="12 15" id="KW-0503">Monooxygenase</keyword>
<evidence type="ECO:0000256" key="5">
    <source>
        <dbReference type="ARBA" id="ARBA00010617"/>
    </source>
</evidence>
<evidence type="ECO:0000256" key="2">
    <source>
        <dbReference type="ARBA" id="ARBA00003690"/>
    </source>
</evidence>
<dbReference type="CDD" id="cd11056">
    <property type="entry name" value="CYP6-like"/>
    <property type="match status" value="1"/>
</dbReference>
<keyword evidence="10 15" id="KW-0560">Oxidoreductase</keyword>
<keyword evidence="8" id="KW-0256">Endoplasmic reticulum</keyword>
<comment type="subcellular location">
    <subcellularLocation>
        <location evidence="4">Endoplasmic reticulum membrane</location>
        <topology evidence="4">Peripheral membrane protein</topology>
    </subcellularLocation>
    <subcellularLocation>
        <location evidence="3">Microsome membrane</location>
        <topology evidence="3">Peripheral membrane protein</topology>
    </subcellularLocation>
</comment>
<comment type="cofactor">
    <cofactor evidence="1 14">
        <name>heme</name>
        <dbReference type="ChEBI" id="CHEBI:30413"/>
    </cofactor>
</comment>
<evidence type="ECO:0000256" key="15">
    <source>
        <dbReference type="RuleBase" id="RU000461"/>
    </source>
</evidence>
<protein>
    <submittedName>
        <fullName evidence="16">Cytochrome P450</fullName>
    </submittedName>
</protein>
<dbReference type="PANTHER" id="PTHR24292">
    <property type="entry name" value="CYTOCHROME P450"/>
    <property type="match status" value="1"/>
</dbReference>
<evidence type="ECO:0000256" key="3">
    <source>
        <dbReference type="ARBA" id="ARBA00004174"/>
    </source>
</evidence>
<evidence type="ECO:0000256" key="14">
    <source>
        <dbReference type="PIRSR" id="PIRSR602401-1"/>
    </source>
</evidence>
<evidence type="ECO:0000256" key="7">
    <source>
        <dbReference type="ARBA" id="ARBA00022723"/>
    </source>
</evidence>
<dbReference type="Pfam" id="PF00067">
    <property type="entry name" value="p450"/>
    <property type="match status" value="1"/>
</dbReference>
<keyword evidence="6 14" id="KW-0349">Heme</keyword>
<evidence type="ECO:0000256" key="8">
    <source>
        <dbReference type="ARBA" id="ARBA00022824"/>
    </source>
</evidence>
<dbReference type="GO" id="GO:0016705">
    <property type="term" value="F:oxidoreductase activity, acting on paired donors, with incorporation or reduction of molecular oxygen"/>
    <property type="evidence" value="ECO:0007669"/>
    <property type="project" value="InterPro"/>
</dbReference>
<evidence type="ECO:0000256" key="12">
    <source>
        <dbReference type="ARBA" id="ARBA00023033"/>
    </source>
</evidence>
<evidence type="ECO:0000256" key="13">
    <source>
        <dbReference type="ARBA" id="ARBA00023136"/>
    </source>
</evidence>
<evidence type="ECO:0000256" key="10">
    <source>
        <dbReference type="ARBA" id="ARBA00023002"/>
    </source>
</evidence>
<dbReference type="InterPro" id="IPR036396">
    <property type="entry name" value="Cyt_P450_sf"/>
</dbReference>
<comment type="function">
    <text evidence="2">May be involved in the metabolism of insect hormones and in the breakdown of synthetic insecticides.</text>
</comment>
<dbReference type="InterPro" id="IPR017972">
    <property type="entry name" value="Cyt_P450_CS"/>
</dbReference>
<dbReference type="GO" id="GO:0005506">
    <property type="term" value="F:iron ion binding"/>
    <property type="evidence" value="ECO:0007669"/>
    <property type="project" value="InterPro"/>
</dbReference>